<dbReference type="PANTHER" id="PTHR36513:SF1">
    <property type="entry name" value="TRANSMEMBRANE PROTEIN"/>
    <property type="match status" value="1"/>
</dbReference>
<dbReference type="InterPro" id="IPR010297">
    <property type="entry name" value="DUF900_hydrolase"/>
</dbReference>
<dbReference type="Proteomes" id="UP000256794">
    <property type="component" value="Unassembled WGS sequence"/>
</dbReference>
<accession>A0AAQ0HH90</accession>
<reference evidence="1 2" key="1">
    <citation type="submission" date="2018-08" db="EMBL/GenBank/DDBJ databases">
        <title>Genomic Encyclopedia of Archaeal and Bacterial Type Strains, Phase II (KMG-II): from individual species to whole genera.</title>
        <authorList>
            <person name="Goeker M."/>
        </authorList>
    </citation>
    <scope>NUCLEOTIDE SEQUENCE [LARGE SCALE GENOMIC DNA]</scope>
    <source>
        <strain evidence="1 2">DSM 582</strain>
    </source>
</reference>
<organism evidence="1 2">
    <name type="scientific">Paracoccus versutus</name>
    <name type="common">Thiobacillus versutus</name>
    <dbReference type="NCBI Taxonomy" id="34007"/>
    <lineage>
        <taxon>Bacteria</taxon>
        <taxon>Pseudomonadati</taxon>
        <taxon>Pseudomonadota</taxon>
        <taxon>Alphaproteobacteria</taxon>
        <taxon>Rhodobacterales</taxon>
        <taxon>Paracoccaceae</taxon>
        <taxon>Paracoccus</taxon>
    </lineage>
</organism>
<name>A0AAQ0HH90_PARVE</name>
<gene>
    <name evidence="1" type="ORF">ATH84_101588</name>
</gene>
<evidence type="ECO:0000313" key="1">
    <source>
        <dbReference type="EMBL" id="REG46471.1"/>
    </source>
</evidence>
<dbReference type="AlphaFoldDB" id="A0AAQ0HH90"/>
<protein>
    <submittedName>
        <fullName evidence="1">Esterase/lipase superfamily enzyme</fullName>
    </submittedName>
</protein>
<dbReference type="SUPFAM" id="SSF53474">
    <property type="entry name" value="alpha/beta-Hydrolases"/>
    <property type="match status" value="1"/>
</dbReference>
<keyword evidence="2" id="KW-1185">Reference proteome</keyword>
<dbReference type="InterPro" id="IPR029058">
    <property type="entry name" value="AB_hydrolase_fold"/>
</dbReference>
<proteinExistence type="predicted"/>
<dbReference type="Gene3D" id="3.40.50.1820">
    <property type="entry name" value="alpha/beta hydrolase"/>
    <property type="match status" value="1"/>
</dbReference>
<dbReference type="PIRSF" id="PIRSF033909">
    <property type="entry name" value="UCP033909"/>
    <property type="match status" value="1"/>
</dbReference>
<dbReference type="PANTHER" id="PTHR36513">
    <property type="entry name" value="ABC TRANSMEMBRANE TYPE-1 DOMAIN-CONTAINING PROTEIN"/>
    <property type="match status" value="1"/>
</dbReference>
<dbReference type="InterPro" id="IPR014586">
    <property type="entry name" value="UCP033909"/>
</dbReference>
<dbReference type="EMBL" id="QUMX01000015">
    <property type="protein sequence ID" value="REG46471.1"/>
    <property type="molecule type" value="Genomic_DNA"/>
</dbReference>
<comment type="caution">
    <text evidence="1">The sequence shown here is derived from an EMBL/GenBank/DDBJ whole genome shotgun (WGS) entry which is preliminary data.</text>
</comment>
<dbReference type="Pfam" id="PF05990">
    <property type="entry name" value="DUF900"/>
    <property type="match status" value="1"/>
</dbReference>
<sequence length="395" mass="42036">MPSLTGKDIFTPGANRHSALTGGRRRLRHALLVMATVLLAACSERPGTEVLYPRPDAAENPDIVTVFVATTRGRAENAADGFTNLRAGQMSYAEFRISVPPGHRPGEIEWPKGRVADPQTDFTVVSHTILDATSFEQRVAARTSSAKGEGAAVFVHGFNTSFQEGLFRTAQMTADANLTGAPILFSWPSDAQVLGYATDKEAATYSRDGLTGLLARLTRLPEVDRVSVMGHSMGGWLTAESLRQLRLSGQDGVLRELDVVLAAPDIDADVFRAQASVIGPMDPPMVVLVSPDDRALQVSRMIQGARQRVGALDVNNPVVQQGALQANIMLVDISTIETSDDMRHSRYAGLAALYPRLSDEAGDVGGFRSAGALVFNAVGATLAAPFNVAGGILAE</sequence>
<evidence type="ECO:0000313" key="2">
    <source>
        <dbReference type="Proteomes" id="UP000256794"/>
    </source>
</evidence>